<dbReference type="InterPro" id="IPR058643">
    <property type="entry name" value="BRE1-like_CC"/>
</dbReference>
<dbReference type="GO" id="GO:0033503">
    <property type="term" value="C:HULC complex"/>
    <property type="evidence" value="ECO:0007669"/>
    <property type="project" value="TreeGrafter"/>
</dbReference>
<dbReference type="CDD" id="cd16499">
    <property type="entry name" value="RING-HC_Bre1-like"/>
    <property type="match status" value="1"/>
</dbReference>
<protein>
    <recommendedName>
        <fullName evidence="15">E3 ubiquitin protein ligase</fullName>
        <ecNumber evidence="15">2.3.2.27</ecNumber>
    </recommendedName>
</protein>
<comment type="caution">
    <text evidence="19">The sequence shown here is derived from an EMBL/GenBank/DDBJ whole genome shotgun (WGS) entry which is preliminary data.</text>
</comment>
<comment type="pathway">
    <text evidence="3 15">Protein modification; protein ubiquitination.</text>
</comment>
<feature type="coiled-coil region" evidence="16">
    <location>
        <begin position="148"/>
        <end position="203"/>
    </location>
</feature>
<keyword evidence="11 15" id="KW-0175">Coiled coil</keyword>
<dbReference type="InterPro" id="IPR013083">
    <property type="entry name" value="Znf_RING/FYVE/PHD"/>
</dbReference>
<dbReference type="InterPro" id="IPR017907">
    <property type="entry name" value="Znf_RING_CS"/>
</dbReference>
<dbReference type="GO" id="GO:0006325">
    <property type="term" value="P:chromatin organization"/>
    <property type="evidence" value="ECO:0007669"/>
    <property type="project" value="UniProtKB-KW"/>
</dbReference>
<evidence type="ECO:0000256" key="7">
    <source>
        <dbReference type="ARBA" id="ARBA00022771"/>
    </source>
</evidence>
<dbReference type="InterPro" id="IPR001841">
    <property type="entry name" value="Znf_RING"/>
</dbReference>
<dbReference type="GO" id="GO:0008270">
    <property type="term" value="F:zinc ion binding"/>
    <property type="evidence" value="ECO:0007669"/>
    <property type="project" value="UniProtKB-KW"/>
</dbReference>
<keyword evidence="9 15" id="KW-0862">Zinc</keyword>
<evidence type="ECO:0000313" key="19">
    <source>
        <dbReference type="EMBL" id="ORY80019.1"/>
    </source>
</evidence>
<accession>A0A1Y2F839</accession>
<dbReference type="EC" id="2.3.2.27" evidence="15"/>
<comment type="function">
    <text evidence="13">E3 ubiquitin-protein ligase that mediates monoubiquitination of histone H2B to form H2BK123ub1. H2BK123ub1 gives a specific tag for epigenetic transcriptional activation and is also a prerequisite for H3K4me and H3K79me formation.</text>
</comment>
<evidence type="ECO:0000256" key="8">
    <source>
        <dbReference type="ARBA" id="ARBA00022786"/>
    </source>
</evidence>
<dbReference type="OMA" id="YRQMQEY"/>
<gene>
    <name evidence="19" type="ORF">BCR37DRAFT_394077</name>
</gene>
<feature type="coiled-coil region" evidence="16">
    <location>
        <begin position="251"/>
        <end position="554"/>
    </location>
</feature>
<comment type="similarity">
    <text evidence="4 15">Belongs to the BRE1 family.</text>
</comment>
<evidence type="ECO:0000256" key="14">
    <source>
        <dbReference type="PROSITE-ProRule" id="PRU00175"/>
    </source>
</evidence>
<dbReference type="SMART" id="SM00184">
    <property type="entry name" value="RING"/>
    <property type="match status" value="1"/>
</dbReference>
<evidence type="ECO:0000256" key="3">
    <source>
        <dbReference type="ARBA" id="ARBA00004906"/>
    </source>
</evidence>
<dbReference type="InterPro" id="IPR013956">
    <property type="entry name" value="E3_ubiquit_lig_Bre1"/>
</dbReference>
<comment type="catalytic activity">
    <reaction evidence="1 15">
        <text>S-ubiquitinyl-[E2 ubiquitin-conjugating enzyme]-L-cysteine + [acceptor protein]-L-lysine = [E2 ubiquitin-conjugating enzyme]-L-cysteine + N(6)-ubiquitinyl-[acceptor protein]-L-lysine.</text>
        <dbReference type="EC" id="2.3.2.27"/>
    </reaction>
</comment>
<dbReference type="OrthoDB" id="654191at2759"/>
<evidence type="ECO:0000256" key="17">
    <source>
        <dbReference type="SAM" id="MobiDB-lite"/>
    </source>
</evidence>
<feature type="domain" description="RING-type" evidence="18">
    <location>
        <begin position="628"/>
        <end position="667"/>
    </location>
</feature>
<evidence type="ECO:0000256" key="5">
    <source>
        <dbReference type="ARBA" id="ARBA00022679"/>
    </source>
</evidence>
<keyword evidence="20" id="KW-1185">Reference proteome</keyword>
<dbReference type="GO" id="GO:0061630">
    <property type="term" value="F:ubiquitin protein ligase activity"/>
    <property type="evidence" value="ECO:0007669"/>
    <property type="project" value="UniProtKB-EC"/>
</dbReference>
<evidence type="ECO:0000256" key="13">
    <source>
        <dbReference type="ARBA" id="ARBA00059679"/>
    </source>
</evidence>
<dbReference type="Pfam" id="PF26095">
    <property type="entry name" value="CC_Bre1"/>
    <property type="match status" value="1"/>
</dbReference>
<dbReference type="EMBL" id="MCFI01000014">
    <property type="protein sequence ID" value="ORY80019.1"/>
    <property type="molecule type" value="Genomic_DNA"/>
</dbReference>
<feature type="region of interest" description="Disordered" evidence="17">
    <location>
        <begin position="208"/>
        <end position="244"/>
    </location>
</feature>
<dbReference type="Pfam" id="PF08647">
    <property type="entry name" value="BRE1"/>
    <property type="match status" value="1"/>
</dbReference>
<evidence type="ECO:0000256" key="10">
    <source>
        <dbReference type="ARBA" id="ARBA00022853"/>
    </source>
</evidence>
<feature type="compositionally biased region" description="Low complexity" evidence="17">
    <location>
        <begin position="209"/>
        <end position="221"/>
    </location>
</feature>
<feature type="coiled-coil region" evidence="16">
    <location>
        <begin position="580"/>
        <end position="607"/>
    </location>
</feature>
<evidence type="ECO:0000256" key="12">
    <source>
        <dbReference type="ARBA" id="ARBA00023242"/>
    </source>
</evidence>
<keyword evidence="5 15" id="KW-0808">Transferase</keyword>
<dbReference type="Pfam" id="PF13920">
    <property type="entry name" value="zf-C3HC4_3"/>
    <property type="match status" value="1"/>
</dbReference>
<evidence type="ECO:0000256" key="1">
    <source>
        <dbReference type="ARBA" id="ARBA00000900"/>
    </source>
</evidence>
<keyword evidence="6 15" id="KW-0479">Metal-binding</keyword>
<feature type="compositionally biased region" description="Basic and acidic residues" evidence="17">
    <location>
        <begin position="1"/>
        <end position="25"/>
    </location>
</feature>
<dbReference type="GO" id="GO:0016567">
    <property type="term" value="P:protein ubiquitination"/>
    <property type="evidence" value="ECO:0007669"/>
    <property type="project" value="UniProtKB-UniRule"/>
</dbReference>
<dbReference type="PROSITE" id="PS50089">
    <property type="entry name" value="ZF_RING_2"/>
    <property type="match status" value="1"/>
</dbReference>
<evidence type="ECO:0000256" key="15">
    <source>
        <dbReference type="RuleBase" id="RU365038"/>
    </source>
</evidence>
<keyword evidence="19" id="KW-0436">Ligase</keyword>
<sequence>MSSQEAKRKAVKQEDGPNKKQHVDFEVQPEIENFQREALWRAMQDYKRRSVASQDALDKLQKSARFHDEHLRLVDLWWDQCLHEICSQAELPTTAAVGECLPSLSTRLVSALPDFEAHLSEKRQRILDVIVGSIRQLRGAPQPQQGDKEALKEQNAALKLQLSLAEQRANVLQQQKEEREPQLQDLQDRLAASQRKVDRQKSITLARIEAQASKRPAAASPAREKEEVKTEAQTVHAGDSAASDQALEASNARLLEELGQLQVKLAELQATNEKLTSQLAHLSQSDVEATEAYKQIVSANAHLRGRQEVLETQLPALQAELHALKKERSKFQDDLAQASQHQYEEAVAQLTRTETDLARVRQARDELHSSLQVRKAQDEQKQTSARELGELADAQASRIAALEAEVARLKEGSAAGDAPGDDATELSKLQRENSSLKAELPIMEAAFSKAHEQSTRKVMELVSMEDRIGRLQAEKAKADQKYFAAMKAKDQLAAEIRVLKQQQQKATELATKLQEAEESCRQKVQNLERQRTLADKANEQLRKEVAALAESSDRSRLQLDSLHGKLADAVKRAEGKELEVAHATQAKRVALEELERLKKQQERLTKQDKAILNGDSDQLQVYRTMAMCSVCNVRWKNTTLVSCGHVFCKECVDKRTETRQRRCPSCNKGFGTGDVLAVHL</sequence>
<evidence type="ECO:0000256" key="6">
    <source>
        <dbReference type="ARBA" id="ARBA00022723"/>
    </source>
</evidence>
<keyword evidence="7 14" id="KW-0863">Zinc-finger</keyword>
<evidence type="ECO:0000313" key="20">
    <source>
        <dbReference type="Proteomes" id="UP000193685"/>
    </source>
</evidence>
<dbReference type="Proteomes" id="UP000193685">
    <property type="component" value="Unassembled WGS sequence"/>
</dbReference>
<dbReference type="GeneID" id="63788006"/>
<evidence type="ECO:0000256" key="16">
    <source>
        <dbReference type="SAM" id="Coils"/>
    </source>
</evidence>
<evidence type="ECO:0000259" key="18">
    <source>
        <dbReference type="PROSITE" id="PS50089"/>
    </source>
</evidence>
<dbReference type="STRING" id="56484.A0A1Y2F839"/>
<dbReference type="PANTHER" id="PTHR23163:SF0">
    <property type="entry name" value="E3 UBIQUITIN-PROTEIN LIGASE BRE1"/>
    <property type="match status" value="1"/>
</dbReference>
<dbReference type="PANTHER" id="PTHR23163">
    <property type="entry name" value="RING FINGER PROTEIN-RELATED"/>
    <property type="match status" value="1"/>
</dbReference>
<dbReference type="GO" id="GO:0016874">
    <property type="term" value="F:ligase activity"/>
    <property type="evidence" value="ECO:0007669"/>
    <property type="project" value="UniProtKB-KW"/>
</dbReference>
<dbReference type="UniPathway" id="UPA00143"/>
<evidence type="ECO:0000256" key="11">
    <source>
        <dbReference type="ARBA" id="ARBA00023054"/>
    </source>
</evidence>
<dbReference type="PROSITE" id="PS00518">
    <property type="entry name" value="ZF_RING_1"/>
    <property type="match status" value="1"/>
</dbReference>
<proteinExistence type="inferred from homology"/>
<feature type="region of interest" description="Disordered" evidence="17">
    <location>
        <begin position="1"/>
        <end position="27"/>
    </location>
</feature>
<organism evidence="19 20">
    <name type="scientific">Protomyces lactucae-debilis</name>
    <dbReference type="NCBI Taxonomy" id="2754530"/>
    <lineage>
        <taxon>Eukaryota</taxon>
        <taxon>Fungi</taxon>
        <taxon>Dikarya</taxon>
        <taxon>Ascomycota</taxon>
        <taxon>Taphrinomycotina</taxon>
        <taxon>Taphrinomycetes</taxon>
        <taxon>Taphrinales</taxon>
        <taxon>Protomycetaceae</taxon>
        <taxon>Protomyces</taxon>
    </lineage>
</organism>
<dbReference type="Gene3D" id="3.30.40.10">
    <property type="entry name" value="Zinc/RING finger domain, C3HC4 (zinc finger)"/>
    <property type="match status" value="1"/>
</dbReference>
<keyword evidence="12 15" id="KW-0539">Nucleus</keyword>
<evidence type="ECO:0000256" key="2">
    <source>
        <dbReference type="ARBA" id="ARBA00004123"/>
    </source>
</evidence>
<dbReference type="AlphaFoldDB" id="A0A1Y2F839"/>
<evidence type="ECO:0000256" key="4">
    <source>
        <dbReference type="ARBA" id="ARBA00005555"/>
    </source>
</evidence>
<evidence type="ECO:0000256" key="9">
    <source>
        <dbReference type="ARBA" id="ARBA00022833"/>
    </source>
</evidence>
<reference evidence="19 20" key="1">
    <citation type="submission" date="2016-07" db="EMBL/GenBank/DDBJ databases">
        <title>Pervasive Adenine N6-methylation of Active Genes in Fungi.</title>
        <authorList>
            <consortium name="DOE Joint Genome Institute"/>
            <person name="Mondo S.J."/>
            <person name="Dannebaum R.O."/>
            <person name="Kuo R.C."/>
            <person name="Labutti K."/>
            <person name="Haridas S."/>
            <person name="Kuo A."/>
            <person name="Salamov A."/>
            <person name="Ahrendt S.R."/>
            <person name="Lipzen A."/>
            <person name="Sullivan W."/>
            <person name="Andreopoulos W.B."/>
            <person name="Clum A."/>
            <person name="Lindquist E."/>
            <person name="Daum C."/>
            <person name="Ramamoorthy G.K."/>
            <person name="Gryganskyi A."/>
            <person name="Culley D."/>
            <person name="Magnuson J.K."/>
            <person name="James T.Y."/>
            <person name="O'Malley M.A."/>
            <person name="Stajich J.E."/>
            <person name="Spatafora J.W."/>
            <person name="Visel A."/>
            <person name="Grigoriev I.V."/>
        </authorList>
    </citation>
    <scope>NUCLEOTIDE SEQUENCE [LARGE SCALE GENOMIC DNA]</scope>
    <source>
        <strain evidence="19 20">12-1054</strain>
    </source>
</reference>
<keyword evidence="10 15" id="KW-0156">Chromatin regulator</keyword>
<comment type="subcellular location">
    <subcellularLocation>
        <location evidence="2 15">Nucleus</location>
    </subcellularLocation>
</comment>
<dbReference type="SUPFAM" id="SSF57850">
    <property type="entry name" value="RING/U-box"/>
    <property type="match status" value="1"/>
</dbReference>
<name>A0A1Y2F839_PROLT</name>
<dbReference type="GO" id="GO:0005634">
    <property type="term" value="C:nucleus"/>
    <property type="evidence" value="ECO:0007669"/>
    <property type="project" value="UniProtKB-SubCell"/>
</dbReference>
<dbReference type="RefSeq" id="XP_040724153.1">
    <property type="nucleotide sequence ID" value="XM_040871407.1"/>
</dbReference>
<keyword evidence="8 15" id="KW-0833">Ubl conjugation pathway</keyword>